<dbReference type="PRINTS" id="PR00458">
    <property type="entry name" value="PEROXIDASE"/>
</dbReference>
<dbReference type="Gene3D" id="1.10.420.10">
    <property type="entry name" value="Peroxidase, domain 2"/>
    <property type="match status" value="1"/>
</dbReference>
<dbReference type="GO" id="GO:0050832">
    <property type="term" value="P:defense response to fungus"/>
    <property type="evidence" value="ECO:0007669"/>
    <property type="project" value="UniProtKB-ARBA"/>
</dbReference>
<dbReference type="InterPro" id="IPR019794">
    <property type="entry name" value="Peroxidases_AS"/>
</dbReference>
<dbReference type="InterPro" id="IPR010255">
    <property type="entry name" value="Haem_peroxidase_sf"/>
</dbReference>
<evidence type="ECO:0000256" key="17">
    <source>
        <dbReference type="PIRSR" id="PIRSR600823-3"/>
    </source>
</evidence>
<dbReference type="GO" id="GO:0042744">
    <property type="term" value="P:hydrogen peroxide catabolic process"/>
    <property type="evidence" value="ECO:0007669"/>
    <property type="project" value="UniProtKB-KW"/>
</dbReference>
<dbReference type="AlphaFoldDB" id="A0AAW2NP32"/>
<name>A0AAW2NP32_SESRA</name>
<evidence type="ECO:0000256" key="1">
    <source>
        <dbReference type="ARBA" id="ARBA00000189"/>
    </source>
</evidence>
<evidence type="ECO:0000256" key="15">
    <source>
        <dbReference type="PIRSR" id="PIRSR600823-1"/>
    </source>
</evidence>
<dbReference type="Pfam" id="PF00141">
    <property type="entry name" value="peroxidase"/>
    <property type="match status" value="1"/>
</dbReference>
<keyword evidence="10 20" id="KW-0560">Oxidoreductase</keyword>
<feature type="binding site" evidence="17">
    <location>
        <position position="60"/>
    </location>
    <ligand>
        <name>Ca(2+)</name>
        <dbReference type="ChEBI" id="CHEBI:29108"/>
        <label>1</label>
    </ligand>
</feature>
<feature type="binding site" evidence="17">
    <location>
        <position position="236"/>
    </location>
    <ligand>
        <name>Ca(2+)</name>
        <dbReference type="ChEBI" id="CHEBI:29108"/>
        <label>2</label>
    </ligand>
</feature>
<dbReference type="EC" id="1.11.1.7" evidence="3 20"/>
<dbReference type="CDD" id="cd00693">
    <property type="entry name" value="secretory_peroxidase"/>
    <property type="match status" value="1"/>
</dbReference>
<dbReference type="GO" id="GO:0140825">
    <property type="term" value="F:lactoperoxidase activity"/>
    <property type="evidence" value="ECO:0007669"/>
    <property type="project" value="UniProtKB-EC"/>
</dbReference>
<gene>
    <name evidence="23" type="ORF">Sradi_4355200</name>
</gene>
<evidence type="ECO:0000256" key="21">
    <source>
        <dbReference type="SAM" id="MobiDB-lite"/>
    </source>
</evidence>
<evidence type="ECO:0000256" key="13">
    <source>
        <dbReference type="ARBA" id="ARBA00023180"/>
    </source>
</evidence>
<evidence type="ECO:0000256" key="19">
    <source>
        <dbReference type="PIRSR" id="PIRSR600823-5"/>
    </source>
</evidence>
<keyword evidence="8" id="KW-0732">Signal</keyword>
<evidence type="ECO:0000256" key="6">
    <source>
        <dbReference type="ARBA" id="ARBA00022617"/>
    </source>
</evidence>
<feature type="compositionally biased region" description="Low complexity" evidence="21">
    <location>
        <begin position="137"/>
        <end position="147"/>
    </location>
</feature>
<evidence type="ECO:0000256" key="11">
    <source>
        <dbReference type="ARBA" id="ARBA00023004"/>
    </source>
</evidence>
<feature type="binding site" evidence="17">
    <location>
        <position position="73"/>
    </location>
    <ligand>
        <name>Ca(2+)</name>
        <dbReference type="ChEBI" id="CHEBI:29108"/>
        <label>1</label>
    </ligand>
</feature>
<accession>A0AAW2NP32</accession>
<comment type="caution">
    <text evidence="23">The sequence shown here is derived from an EMBL/GenBank/DDBJ whole genome shotgun (WGS) entry which is preliminary data.</text>
</comment>
<dbReference type="GO" id="GO:0020037">
    <property type="term" value="F:heme binding"/>
    <property type="evidence" value="ECO:0007669"/>
    <property type="project" value="UniProtKB-UniRule"/>
</dbReference>
<evidence type="ECO:0000256" key="20">
    <source>
        <dbReference type="RuleBase" id="RU362060"/>
    </source>
</evidence>
<feature type="domain" description="Plant heme peroxidase family profile" evidence="22">
    <location>
        <begin position="13"/>
        <end position="313"/>
    </location>
</feature>
<evidence type="ECO:0000313" key="23">
    <source>
        <dbReference type="EMBL" id="KAL0345239.1"/>
    </source>
</evidence>
<comment type="cofactor">
    <cofactor evidence="17 20">
        <name>heme b</name>
        <dbReference type="ChEBI" id="CHEBI:60344"/>
    </cofactor>
    <text evidence="17 20">Binds 1 heme b (iron(II)-protoporphyrin IX) group per subunit.</text>
</comment>
<dbReference type="SUPFAM" id="SSF48113">
    <property type="entry name" value="Heme-dependent peroxidases"/>
    <property type="match status" value="1"/>
</dbReference>
<feature type="binding site" evidence="17">
    <location>
        <position position="55"/>
    </location>
    <ligand>
        <name>Ca(2+)</name>
        <dbReference type="ChEBI" id="CHEBI:29108"/>
        <label>1</label>
    </ligand>
</feature>
<keyword evidence="9 17" id="KW-0106">Calcium</keyword>
<feature type="binding site" evidence="16">
    <location>
        <position position="146"/>
    </location>
    <ligand>
        <name>substrate</name>
    </ligand>
</feature>
<keyword evidence="11 17" id="KW-0408">Iron</keyword>
<dbReference type="Gene3D" id="1.10.520.10">
    <property type="match status" value="1"/>
</dbReference>
<evidence type="ECO:0000256" key="7">
    <source>
        <dbReference type="ARBA" id="ARBA00022723"/>
    </source>
</evidence>
<feature type="site" description="Transition state stabilizer" evidence="18">
    <location>
        <position position="50"/>
    </location>
</feature>
<keyword evidence="13" id="KW-0325">Glycoprotein</keyword>
<comment type="catalytic activity">
    <reaction evidence="1 20">
        <text>2 a phenolic donor + H2O2 = 2 a phenolic radical donor + 2 H2O</text>
        <dbReference type="Rhea" id="RHEA:56136"/>
        <dbReference type="ChEBI" id="CHEBI:15377"/>
        <dbReference type="ChEBI" id="CHEBI:16240"/>
        <dbReference type="ChEBI" id="CHEBI:139520"/>
        <dbReference type="ChEBI" id="CHEBI:139521"/>
        <dbReference type="EC" id="1.11.1.7"/>
    </reaction>
</comment>
<evidence type="ECO:0000256" key="5">
    <source>
        <dbReference type="ARBA" id="ARBA00022559"/>
    </source>
</evidence>
<feature type="disulfide bond" evidence="19">
    <location>
        <begin position="23"/>
        <end position="99"/>
    </location>
</feature>
<keyword evidence="6 20" id="KW-0349">Heme</keyword>
<dbReference type="InterPro" id="IPR033905">
    <property type="entry name" value="Secretory_peroxidase"/>
</dbReference>
<keyword evidence="4 20" id="KW-0964">Secreted</keyword>
<feature type="binding site" evidence="17">
    <location>
        <position position="228"/>
    </location>
    <ligand>
        <name>Ca(2+)</name>
        <dbReference type="ChEBI" id="CHEBI:29108"/>
        <label>2</label>
    </ligand>
</feature>
<evidence type="ECO:0000259" key="22">
    <source>
        <dbReference type="PROSITE" id="PS50873"/>
    </source>
</evidence>
<evidence type="ECO:0000256" key="18">
    <source>
        <dbReference type="PIRSR" id="PIRSR600823-4"/>
    </source>
</evidence>
<feature type="binding site" evidence="17">
    <location>
        <position position="177"/>
    </location>
    <ligand>
        <name>Ca(2+)</name>
        <dbReference type="ChEBI" id="CHEBI:29108"/>
        <label>2</label>
    </ligand>
</feature>
<dbReference type="InterPro" id="IPR002016">
    <property type="entry name" value="Haem_peroxidase"/>
</dbReference>
<dbReference type="PROSITE" id="PS00436">
    <property type="entry name" value="PEROXIDASE_2"/>
    <property type="match status" value="1"/>
</dbReference>
<comment type="similarity">
    <text evidence="2">Belongs to the peroxidase family. Ascorbate peroxidase subfamily.</text>
</comment>
<comment type="function">
    <text evidence="20">Removal of H(2)O(2), oxidation of toxic reductants, biosynthesis and degradation of lignin, suberization, auxin catabolism, response to environmental stresses such as wounding, pathogen attack and oxidative stress.</text>
</comment>
<keyword evidence="12 19" id="KW-1015">Disulfide bond</keyword>
<dbReference type="PROSITE" id="PS00435">
    <property type="entry name" value="PEROXIDASE_1"/>
    <property type="match status" value="1"/>
</dbReference>
<reference evidence="23" key="2">
    <citation type="journal article" date="2024" name="Plant">
        <title>Genomic evolution and insights into agronomic trait innovations of Sesamum species.</title>
        <authorList>
            <person name="Miao H."/>
            <person name="Wang L."/>
            <person name="Qu L."/>
            <person name="Liu H."/>
            <person name="Sun Y."/>
            <person name="Le M."/>
            <person name="Wang Q."/>
            <person name="Wei S."/>
            <person name="Zheng Y."/>
            <person name="Lin W."/>
            <person name="Duan Y."/>
            <person name="Cao H."/>
            <person name="Xiong S."/>
            <person name="Wang X."/>
            <person name="Wei L."/>
            <person name="Li C."/>
            <person name="Ma Q."/>
            <person name="Ju M."/>
            <person name="Zhao R."/>
            <person name="Li G."/>
            <person name="Mu C."/>
            <person name="Tian Q."/>
            <person name="Mei H."/>
            <person name="Zhang T."/>
            <person name="Gao T."/>
            <person name="Zhang H."/>
        </authorList>
    </citation>
    <scope>NUCLEOTIDE SEQUENCE</scope>
    <source>
        <strain evidence="23">G02</strain>
    </source>
</reference>
<feature type="binding site" evidence="17">
    <location>
        <position position="58"/>
    </location>
    <ligand>
        <name>Ca(2+)</name>
        <dbReference type="ChEBI" id="CHEBI:29108"/>
        <label>1</label>
    </ligand>
</feature>
<evidence type="ECO:0000256" key="16">
    <source>
        <dbReference type="PIRSR" id="PIRSR600823-2"/>
    </source>
</evidence>
<organism evidence="23">
    <name type="scientific">Sesamum radiatum</name>
    <name type="common">Black benniseed</name>
    <dbReference type="NCBI Taxonomy" id="300843"/>
    <lineage>
        <taxon>Eukaryota</taxon>
        <taxon>Viridiplantae</taxon>
        <taxon>Streptophyta</taxon>
        <taxon>Embryophyta</taxon>
        <taxon>Tracheophyta</taxon>
        <taxon>Spermatophyta</taxon>
        <taxon>Magnoliopsida</taxon>
        <taxon>eudicotyledons</taxon>
        <taxon>Gunneridae</taxon>
        <taxon>Pentapetalae</taxon>
        <taxon>asterids</taxon>
        <taxon>lamiids</taxon>
        <taxon>Lamiales</taxon>
        <taxon>Pedaliaceae</taxon>
        <taxon>Sesamum</taxon>
    </lineage>
</organism>
<evidence type="ECO:0000256" key="12">
    <source>
        <dbReference type="ARBA" id="ARBA00023157"/>
    </source>
</evidence>
<feature type="region of interest" description="Disordered" evidence="21">
    <location>
        <begin position="124"/>
        <end position="147"/>
    </location>
</feature>
<dbReference type="GO" id="GO:0006979">
    <property type="term" value="P:response to oxidative stress"/>
    <property type="evidence" value="ECO:0007669"/>
    <property type="project" value="UniProtKB-UniRule"/>
</dbReference>
<dbReference type="InterPro" id="IPR019793">
    <property type="entry name" value="Peroxidases_heam-ligand_BS"/>
</dbReference>
<feature type="disulfide bond" evidence="19">
    <location>
        <begin position="105"/>
        <end position="309"/>
    </location>
</feature>
<keyword evidence="7 17" id="KW-0479">Metal-binding</keyword>
<evidence type="ECO:0000256" key="14">
    <source>
        <dbReference type="ARBA" id="ARBA00023324"/>
    </source>
</evidence>
<feature type="binding site" evidence="17">
    <location>
        <position position="64"/>
    </location>
    <ligand>
        <name>Ca(2+)</name>
        <dbReference type="ChEBI" id="CHEBI:29108"/>
        <label>1</label>
    </ligand>
</feature>
<feature type="binding site" evidence="17">
    <location>
        <position position="62"/>
    </location>
    <ligand>
        <name>Ca(2+)</name>
        <dbReference type="ChEBI" id="CHEBI:29108"/>
        <label>1</label>
    </ligand>
</feature>
<evidence type="ECO:0000256" key="2">
    <source>
        <dbReference type="ARBA" id="ARBA00006873"/>
    </source>
</evidence>
<dbReference type="GO" id="GO:0005576">
    <property type="term" value="C:extracellular region"/>
    <property type="evidence" value="ECO:0007669"/>
    <property type="project" value="UniProtKB-SubCell"/>
</dbReference>
<dbReference type="EMBL" id="JACGWJ010000019">
    <property type="protein sequence ID" value="KAL0345239.1"/>
    <property type="molecule type" value="Genomic_DNA"/>
</dbReference>
<sequence>MNLMIFPSLCQQALKTGFYSSSCPNAESIVRSTVEAHFNKDPTLAAALLRLHFHDCFVQGCDGSVLIDAASSERKALPNLGLRGFQVIDDAKSQLEATCPGVVSCADILALAARDAVDLSGGPSWGVPTGRRDGRISSSSNASTLPSPLDSVAIQRQKFAAKGLNDHDLVTLVGAHTIGQTDCIFFRYRLYNFTATGNADPTINQAFLSQLQTLCPKDRDGSTRVDLDKDSPLKFDVSFFKNVRDGNGILESDQRLWGDSSTRRIVDKYAGNVRGFLGFRFDHEFRKAMIKMSSIEVKTGAQGEIRKICSKFN</sequence>
<evidence type="ECO:0000256" key="9">
    <source>
        <dbReference type="ARBA" id="ARBA00022837"/>
    </source>
</evidence>
<keyword evidence="14 20" id="KW-0376">Hydrogen peroxide</keyword>
<feature type="disulfide bond" evidence="19">
    <location>
        <begin position="56"/>
        <end position="61"/>
    </location>
</feature>
<evidence type="ECO:0000256" key="3">
    <source>
        <dbReference type="ARBA" id="ARBA00012313"/>
    </source>
</evidence>
<dbReference type="GO" id="GO:0046872">
    <property type="term" value="F:metal ion binding"/>
    <property type="evidence" value="ECO:0007669"/>
    <property type="project" value="UniProtKB-UniRule"/>
</dbReference>
<comment type="subcellular location">
    <subcellularLocation>
        <location evidence="20">Secreted</location>
    </subcellularLocation>
</comment>
<evidence type="ECO:0000256" key="8">
    <source>
        <dbReference type="ARBA" id="ARBA00022729"/>
    </source>
</evidence>
<dbReference type="InterPro" id="IPR000823">
    <property type="entry name" value="Peroxidase_pln"/>
</dbReference>
<evidence type="ECO:0000256" key="4">
    <source>
        <dbReference type="ARBA" id="ARBA00022525"/>
    </source>
</evidence>
<dbReference type="PROSITE" id="PS50873">
    <property type="entry name" value="PEROXIDASE_4"/>
    <property type="match status" value="1"/>
</dbReference>
<dbReference type="PANTHER" id="PTHR31235">
    <property type="entry name" value="PEROXIDASE 25-RELATED"/>
    <property type="match status" value="1"/>
</dbReference>
<protein>
    <recommendedName>
        <fullName evidence="3 20">Peroxidase</fullName>
        <ecNumber evidence="3 20">1.11.1.7</ecNumber>
    </recommendedName>
</protein>
<evidence type="ECO:0000256" key="10">
    <source>
        <dbReference type="ARBA" id="ARBA00023002"/>
    </source>
</evidence>
<dbReference type="FunFam" id="1.10.420.10:FF:000010">
    <property type="entry name" value="Peroxidase"/>
    <property type="match status" value="1"/>
</dbReference>
<feature type="binding site" description="axial binding residue" evidence="17">
    <location>
        <position position="176"/>
    </location>
    <ligand>
        <name>heme b</name>
        <dbReference type="ChEBI" id="CHEBI:60344"/>
    </ligand>
    <ligandPart>
        <name>Fe</name>
        <dbReference type="ChEBI" id="CHEBI:18248"/>
    </ligandPart>
</feature>
<comment type="similarity">
    <text evidence="20">Belongs to the peroxidase family. Classical plant (class III) peroxidase subfamily.</text>
</comment>
<proteinExistence type="inferred from homology"/>
<dbReference type="FunFam" id="1.10.520.10:FF:000001">
    <property type="entry name" value="Peroxidase"/>
    <property type="match status" value="1"/>
</dbReference>
<feature type="disulfide bond" evidence="19">
    <location>
        <begin position="183"/>
        <end position="215"/>
    </location>
</feature>
<reference evidence="23" key="1">
    <citation type="submission" date="2020-06" db="EMBL/GenBank/DDBJ databases">
        <authorList>
            <person name="Li T."/>
            <person name="Hu X."/>
            <person name="Zhang T."/>
            <person name="Song X."/>
            <person name="Zhang H."/>
            <person name="Dai N."/>
            <person name="Sheng W."/>
            <person name="Hou X."/>
            <person name="Wei L."/>
        </authorList>
    </citation>
    <scope>NUCLEOTIDE SEQUENCE</scope>
    <source>
        <strain evidence="23">G02</strain>
        <tissue evidence="23">Leaf</tissue>
    </source>
</reference>
<keyword evidence="5 20" id="KW-0575">Peroxidase</keyword>
<comment type="cofactor">
    <cofactor evidence="17 20">
        <name>Ca(2+)</name>
        <dbReference type="ChEBI" id="CHEBI:29108"/>
    </cofactor>
    <text evidence="17 20">Binds 2 calcium ions per subunit.</text>
</comment>
<feature type="active site" description="Proton acceptor" evidence="15">
    <location>
        <position position="54"/>
    </location>
</feature>
<dbReference type="PRINTS" id="PR00461">
    <property type="entry name" value="PLPEROXIDASE"/>
</dbReference>